<organism evidence="1 2">
    <name type="scientific">Nostoc flagelliforme CCNUN1</name>
    <dbReference type="NCBI Taxonomy" id="2038116"/>
    <lineage>
        <taxon>Bacteria</taxon>
        <taxon>Bacillati</taxon>
        <taxon>Cyanobacteriota</taxon>
        <taxon>Cyanophyceae</taxon>
        <taxon>Nostocales</taxon>
        <taxon>Nostocaceae</taxon>
        <taxon>Nostoc</taxon>
    </lineage>
</organism>
<dbReference type="KEGG" id="nfl:COO91_06440"/>
<protein>
    <submittedName>
        <fullName evidence="1">Uncharacterized protein</fullName>
    </submittedName>
</protein>
<gene>
    <name evidence="1" type="ORF">COO91_06440</name>
</gene>
<accession>A0A2K8T089</accession>
<name>A0A2K8T089_9NOSO</name>
<dbReference type="AlphaFoldDB" id="A0A2K8T089"/>
<sequence>MLPGSWMEPYCSYAGTLTTMKIFGKSIVKPSNGKYCGY</sequence>
<evidence type="ECO:0000313" key="1">
    <source>
        <dbReference type="EMBL" id="AUB40425.1"/>
    </source>
</evidence>
<reference evidence="1 2" key="1">
    <citation type="submission" date="2017-11" db="EMBL/GenBank/DDBJ databases">
        <title>Complete genome of a free-living desiccation-tolerant cyanobacterium and its photosynthetic adaptation to extreme terrestrial habitat.</title>
        <authorList>
            <person name="Shang J."/>
        </authorList>
    </citation>
    <scope>NUCLEOTIDE SEQUENCE [LARGE SCALE GENOMIC DNA]</scope>
    <source>
        <strain evidence="1 2">CCNUN1</strain>
    </source>
</reference>
<dbReference type="Proteomes" id="UP000232003">
    <property type="component" value="Chromosome"/>
</dbReference>
<keyword evidence="2" id="KW-1185">Reference proteome</keyword>
<proteinExistence type="predicted"/>
<dbReference type="EMBL" id="CP024785">
    <property type="protein sequence ID" value="AUB40425.1"/>
    <property type="molecule type" value="Genomic_DNA"/>
</dbReference>
<evidence type="ECO:0000313" key="2">
    <source>
        <dbReference type="Proteomes" id="UP000232003"/>
    </source>
</evidence>